<dbReference type="PROSITE" id="PS50850">
    <property type="entry name" value="MFS"/>
    <property type="match status" value="1"/>
</dbReference>
<dbReference type="InterPro" id="IPR020846">
    <property type="entry name" value="MFS_dom"/>
</dbReference>
<evidence type="ECO:0000256" key="4">
    <source>
        <dbReference type="ARBA" id="ARBA00022989"/>
    </source>
</evidence>
<sequence length="465" mass="48539">MAVTYHGGFMALDRTVPPRDSTGRVDTGTDKSSAIPPYAWRLVALFAAANVLNIYDRALPTIVAESIKAEFALTDTQLGLLMSGFTVVYAVAGIALGRMADRRSRRLVMAVGLVVWSLLTAASGGAWSFASLLIFRLGVGVGEASYAPAANATVFDMFPVEKRSRATAVLQLGVPLGLLLAFFTTGPLVEAFGTWRAPFYLAAIPGLVLAALLLITPMPEQPRATAQQREHERGARVFWTLARIPTMWWLILAGIGLQIASYSIATFLVPLLQRYFGLSLSEAGTGAGLVTGVAGLIGLLLAGPIADRARRRSSAARLSVAAIGMAVAVPFAFAAFGLPPSSAVMFIVLLSCASVLLNMVQPVALPAVSEIVAPRLRASAVAIYFAAFYLLGGAFGPLLTGALSEHFAASATATATAEISASAAGLHTSMAWLLPLSCLLGALGIAGAMTTIERDTRTAARSEAA</sequence>
<keyword evidence="2" id="KW-0813">Transport</keyword>
<feature type="transmembrane region" description="Helical" evidence="6">
    <location>
        <begin position="107"/>
        <end position="127"/>
    </location>
</feature>
<keyword evidence="5 6" id="KW-0472">Membrane</keyword>
<dbReference type="RefSeq" id="WP_269604677.1">
    <property type="nucleotide sequence ID" value="NZ_JAPWIJ010000005.1"/>
</dbReference>
<evidence type="ECO:0000259" key="7">
    <source>
        <dbReference type="PROSITE" id="PS50850"/>
    </source>
</evidence>
<dbReference type="InterPro" id="IPR044770">
    <property type="entry name" value="MFS_spinster-like"/>
</dbReference>
<evidence type="ECO:0000256" key="5">
    <source>
        <dbReference type="ARBA" id="ARBA00023136"/>
    </source>
</evidence>
<feature type="transmembrane region" description="Helical" evidence="6">
    <location>
        <begin position="380"/>
        <end position="399"/>
    </location>
</feature>
<organism evidence="8 9">
    <name type="scientific">Rhodococcus ruber</name>
    <dbReference type="NCBI Taxonomy" id="1830"/>
    <lineage>
        <taxon>Bacteria</taxon>
        <taxon>Bacillati</taxon>
        <taxon>Actinomycetota</taxon>
        <taxon>Actinomycetes</taxon>
        <taxon>Mycobacteriales</taxon>
        <taxon>Nocardiaceae</taxon>
        <taxon>Rhodococcus</taxon>
    </lineage>
</organism>
<dbReference type="PANTHER" id="PTHR23505">
    <property type="entry name" value="SPINSTER"/>
    <property type="match status" value="1"/>
</dbReference>
<feature type="transmembrane region" description="Helical" evidence="6">
    <location>
        <begin position="237"/>
        <end position="265"/>
    </location>
</feature>
<keyword evidence="3 6" id="KW-0812">Transmembrane</keyword>
<protein>
    <submittedName>
        <fullName evidence="8">MFS transporter</fullName>
    </submittedName>
</protein>
<feature type="transmembrane region" description="Helical" evidence="6">
    <location>
        <begin position="76"/>
        <end position="95"/>
    </location>
</feature>
<dbReference type="CDD" id="cd17328">
    <property type="entry name" value="MFS_spinster_like"/>
    <property type="match status" value="1"/>
</dbReference>
<dbReference type="Gene3D" id="1.20.1250.20">
    <property type="entry name" value="MFS general substrate transporter like domains"/>
    <property type="match status" value="1"/>
</dbReference>
<dbReference type="InterPro" id="IPR036259">
    <property type="entry name" value="MFS_trans_sf"/>
</dbReference>
<dbReference type="EMBL" id="JAPWIJ010000005">
    <property type="protein sequence ID" value="MCZ4519355.1"/>
    <property type="molecule type" value="Genomic_DNA"/>
</dbReference>
<feature type="transmembrane region" description="Helical" evidence="6">
    <location>
        <begin position="133"/>
        <end position="154"/>
    </location>
</feature>
<feature type="transmembrane region" description="Helical" evidence="6">
    <location>
        <begin position="166"/>
        <end position="185"/>
    </location>
</feature>
<keyword evidence="9" id="KW-1185">Reference proteome</keyword>
<comment type="subcellular location">
    <subcellularLocation>
        <location evidence="1">Cell membrane</location>
        <topology evidence="1">Multi-pass membrane protein</topology>
    </subcellularLocation>
</comment>
<name>A0ABT4MG10_9NOCA</name>
<feature type="transmembrane region" description="Helical" evidence="6">
    <location>
        <begin position="197"/>
        <end position="216"/>
    </location>
</feature>
<feature type="domain" description="Major facilitator superfamily (MFS) profile" evidence="7">
    <location>
        <begin position="42"/>
        <end position="459"/>
    </location>
</feature>
<comment type="caution">
    <text evidence="8">The sequence shown here is derived from an EMBL/GenBank/DDBJ whole genome shotgun (WGS) entry which is preliminary data.</text>
</comment>
<dbReference type="Proteomes" id="UP001081071">
    <property type="component" value="Unassembled WGS sequence"/>
</dbReference>
<evidence type="ECO:0000256" key="6">
    <source>
        <dbReference type="SAM" id="Phobius"/>
    </source>
</evidence>
<feature type="transmembrane region" description="Helical" evidence="6">
    <location>
        <begin position="318"/>
        <end position="338"/>
    </location>
</feature>
<reference evidence="8" key="1">
    <citation type="submission" date="2022-12" db="EMBL/GenBank/DDBJ databases">
        <authorList>
            <person name="Krivoruchko A.V."/>
            <person name="Elkin A."/>
        </authorList>
    </citation>
    <scope>NUCLEOTIDE SEQUENCE</scope>
    <source>
        <strain evidence="8">IEGM 1391</strain>
    </source>
</reference>
<evidence type="ECO:0000313" key="8">
    <source>
        <dbReference type="EMBL" id="MCZ4519355.1"/>
    </source>
</evidence>
<evidence type="ECO:0000256" key="1">
    <source>
        <dbReference type="ARBA" id="ARBA00004651"/>
    </source>
</evidence>
<dbReference type="SUPFAM" id="SSF103473">
    <property type="entry name" value="MFS general substrate transporter"/>
    <property type="match status" value="1"/>
</dbReference>
<feature type="transmembrane region" description="Helical" evidence="6">
    <location>
        <begin position="344"/>
        <end position="368"/>
    </location>
</feature>
<gene>
    <name evidence="8" type="ORF">O4220_12590</name>
</gene>
<evidence type="ECO:0000256" key="3">
    <source>
        <dbReference type="ARBA" id="ARBA00022692"/>
    </source>
</evidence>
<dbReference type="Pfam" id="PF07690">
    <property type="entry name" value="MFS_1"/>
    <property type="match status" value="1"/>
</dbReference>
<evidence type="ECO:0000313" key="9">
    <source>
        <dbReference type="Proteomes" id="UP001081071"/>
    </source>
</evidence>
<dbReference type="InterPro" id="IPR011701">
    <property type="entry name" value="MFS"/>
</dbReference>
<proteinExistence type="predicted"/>
<feature type="transmembrane region" description="Helical" evidence="6">
    <location>
        <begin position="285"/>
        <end position="306"/>
    </location>
</feature>
<evidence type="ECO:0000256" key="2">
    <source>
        <dbReference type="ARBA" id="ARBA00022448"/>
    </source>
</evidence>
<keyword evidence="4 6" id="KW-1133">Transmembrane helix</keyword>
<accession>A0ABT4MG10</accession>
<dbReference type="PANTHER" id="PTHR23505:SF79">
    <property type="entry name" value="PROTEIN SPINSTER"/>
    <property type="match status" value="1"/>
</dbReference>
<feature type="transmembrane region" description="Helical" evidence="6">
    <location>
        <begin position="432"/>
        <end position="452"/>
    </location>
</feature>